<keyword evidence="3" id="KW-1185">Reference proteome</keyword>
<protein>
    <recommendedName>
        <fullName evidence="4">2'-5' RNA ligase family protein</fullName>
    </recommendedName>
</protein>
<dbReference type="Pfam" id="PF13563">
    <property type="entry name" value="2_5_RNA_ligase2"/>
    <property type="match status" value="1"/>
</dbReference>
<reference evidence="2 3" key="1">
    <citation type="submission" date="2018-03" db="EMBL/GenBank/DDBJ databases">
        <title>Genome assembly of novel Miniimonas species PCH200.</title>
        <authorList>
            <person name="Thakur V."/>
            <person name="Kumar V."/>
            <person name="Singh D."/>
        </authorList>
    </citation>
    <scope>NUCLEOTIDE SEQUENCE [LARGE SCALE GENOMIC DNA]</scope>
    <source>
        <strain evidence="2 3">PCH200</strain>
    </source>
</reference>
<dbReference type="PANTHER" id="PTHR40037">
    <property type="entry name" value="PHOSPHOESTERASE YJCG-RELATED"/>
    <property type="match status" value="1"/>
</dbReference>
<dbReference type="EMBL" id="PYHR01000002">
    <property type="protein sequence ID" value="PWD50354.1"/>
    <property type="molecule type" value="Genomic_DNA"/>
</dbReference>
<dbReference type="SUPFAM" id="SSF55144">
    <property type="entry name" value="LigT-like"/>
    <property type="match status" value="1"/>
</dbReference>
<feature type="compositionally biased region" description="Basic residues" evidence="1">
    <location>
        <begin position="22"/>
        <end position="32"/>
    </location>
</feature>
<feature type="region of interest" description="Disordered" evidence="1">
    <location>
        <begin position="1"/>
        <end position="115"/>
    </location>
</feature>
<sequence length="240" mass="27002">MWASSWRIRRSSTRSSPTAPRRPARSRARRSRGCTTPSGSCRRHPSPSRPPPHDDGADALLPVAVRRRDERRRGHRGPVPVLRVAARAARAARRRRGRRDHPAPHHPRPPVTLPTWDLSDVEKQLTRAARTVAPFTIELSGAGSFRPTTQVVYAALTRGAASCDRLQRASRQGPLELELRFDYHPHVTVAQDVPAQDLDAAENALRDFRAEFEARSFVLYERGPDGVWNTIRTYPLTGRD</sequence>
<name>A0A2U1ZTP4_9MICO</name>
<proteinExistence type="predicted"/>
<accession>A0A2U1ZTP4</accession>
<dbReference type="AlphaFoldDB" id="A0A2U1ZTP4"/>
<evidence type="ECO:0000313" key="3">
    <source>
        <dbReference type="Proteomes" id="UP000245166"/>
    </source>
</evidence>
<dbReference type="Gene3D" id="3.90.1140.10">
    <property type="entry name" value="Cyclic phosphodiesterase"/>
    <property type="match status" value="1"/>
</dbReference>
<dbReference type="InterPro" id="IPR050580">
    <property type="entry name" value="2H_phosphoesterase_YjcG-like"/>
</dbReference>
<dbReference type="Proteomes" id="UP000245166">
    <property type="component" value="Unassembled WGS sequence"/>
</dbReference>
<evidence type="ECO:0000256" key="1">
    <source>
        <dbReference type="SAM" id="MobiDB-lite"/>
    </source>
</evidence>
<gene>
    <name evidence="2" type="ORF">C8046_06490</name>
</gene>
<feature type="compositionally biased region" description="Low complexity" evidence="1">
    <location>
        <begin position="77"/>
        <end position="89"/>
    </location>
</feature>
<evidence type="ECO:0008006" key="4">
    <source>
        <dbReference type="Google" id="ProtNLM"/>
    </source>
</evidence>
<comment type="caution">
    <text evidence="2">The sequence shown here is derived from an EMBL/GenBank/DDBJ whole genome shotgun (WGS) entry which is preliminary data.</text>
</comment>
<dbReference type="PANTHER" id="PTHR40037:SF1">
    <property type="entry name" value="PHOSPHOESTERASE SAOUHSC_00951-RELATED"/>
    <property type="match status" value="1"/>
</dbReference>
<feature type="compositionally biased region" description="Basic residues" evidence="1">
    <location>
        <begin position="90"/>
        <end position="108"/>
    </location>
</feature>
<organism evidence="2 3">
    <name type="scientific">Serinibacter arcticus</name>
    <dbReference type="NCBI Taxonomy" id="1655435"/>
    <lineage>
        <taxon>Bacteria</taxon>
        <taxon>Bacillati</taxon>
        <taxon>Actinomycetota</taxon>
        <taxon>Actinomycetes</taxon>
        <taxon>Micrococcales</taxon>
        <taxon>Beutenbergiaceae</taxon>
        <taxon>Serinibacter</taxon>
    </lineage>
</organism>
<evidence type="ECO:0000313" key="2">
    <source>
        <dbReference type="EMBL" id="PWD50354.1"/>
    </source>
</evidence>
<dbReference type="InterPro" id="IPR009097">
    <property type="entry name" value="Cyclic_Pdiesterase"/>
</dbReference>